<gene>
    <name evidence="4" type="primary">mocA</name>
    <name evidence="4" type="ORF">H9644_06625</name>
</gene>
<dbReference type="Proteomes" id="UP000605603">
    <property type="component" value="Unassembled WGS sequence"/>
</dbReference>
<dbReference type="InterPro" id="IPR029044">
    <property type="entry name" value="Nucleotide-diphossugar_trans"/>
</dbReference>
<evidence type="ECO:0000256" key="1">
    <source>
        <dbReference type="ARBA" id="ARBA00022842"/>
    </source>
</evidence>
<dbReference type="InterPro" id="IPR025877">
    <property type="entry name" value="MobA-like_NTP_Trfase"/>
</dbReference>
<evidence type="ECO:0000259" key="3">
    <source>
        <dbReference type="Pfam" id="PF12804"/>
    </source>
</evidence>
<dbReference type="GO" id="GO:0061602">
    <property type="term" value="F:molybdenum cofactor cytidylyltransferase activity"/>
    <property type="evidence" value="ECO:0007669"/>
    <property type="project" value="UniProtKB-EC"/>
</dbReference>
<sequence>MSAIDCIITAAGLSSRMGQWKMMLPWQQGTILDASIKNALQFCSRIILVTGYRGNELHNRYASHSNITIIFNPDYALGLLTSVKAAAPAVQTEHCFLSHGDMPTLNRDIFLKIWKLRNNGAILPLHNGTPGHPILVSKSCLMQAVKQPNVTHMRQALLMGEHYFVEMENEEIILDIDTPDDFINVQKKHAKF</sequence>
<dbReference type="PANTHER" id="PTHR43777:SF1">
    <property type="entry name" value="MOLYBDENUM COFACTOR CYTIDYLYLTRANSFERASE"/>
    <property type="match status" value="1"/>
</dbReference>
<feature type="domain" description="MobA-like NTP transferase" evidence="3">
    <location>
        <begin position="6"/>
        <end position="143"/>
    </location>
</feature>
<protein>
    <recommendedName>
        <fullName evidence="2">Molybdenum cofactor cytidylyltransferase</fullName>
        <ecNumber evidence="2">2.7.7.76</ecNumber>
    </recommendedName>
</protein>
<comment type="caution">
    <text evidence="4">The sequence shown here is derived from an EMBL/GenBank/DDBJ whole genome shotgun (WGS) entry which is preliminary data.</text>
</comment>
<organism evidence="4 5">
    <name type="scientific">Escherichia whittamii</name>
    <dbReference type="NCBI Taxonomy" id="2762229"/>
    <lineage>
        <taxon>Bacteria</taxon>
        <taxon>Pseudomonadati</taxon>
        <taxon>Pseudomonadota</taxon>
        <taxon>Gammaproteobacteria</taxon>
        <taxon>Enterobacterales</taxon>
        <taxon>Enterobacteriaceae</taxon>
        <taxon>Escherichia</taxon>
    </lineage>
</organism>
<dbReference type="InterPro" id="IPR017696">
    <property type="entry name" value="Mo_hydrolase_YgfJ"/>
</dbReference>
<name>A0ABR8TAE2_9ESCH</name>
<evidence type="ECO:0000256" key="2">
    <source>
        <dbReference type="NCBIfam" id="TIGR03310"/>
    </source>
</evidence>
<reference evidence="4 5" key="1">
    <citation type="submission" date="2020-08" db="EMBL/GenBank/DDBJ databases">
        <title>A Genomic Blueprint of the Chicken Gut Microbiome.</title>
        <authorList>
            <person name="Gilroy R."/>
            <person name="Ravi A."/>
            <person name="Getino M."/>
            <person name="Pursley I."/>
            <person name="Horton D.L."/>
            <person name="Alikhan N.-F."/>
            <person name="Baker D."/>
            <person name="Gharbi K."/>
            <person name="Hall N."/>
            <person name="Watson M."/>
            <person name="Adriaenssens E.M."/>
            <person name="Foster-Nyarko E."/>
            <person name="Jarju S."/>
            <person name="Secka A."/>
            <person name="Antonio M."/>
            <person name="Oren A."/>
            <person name="Chaudhuri R."/>
            <person name="La Ragione R.M."/>
            <person name="Hildebrand F."/>
            <person name="Pallen M.J."/>
        </authorList>
    </citation>
    <scope>NUCLEOTIDE SEQUENCE [LARGE SCALE GENOMIC DNA]</scope>
    <source>
        <strain evidence="4 5">Sa2BVA5</strain>
    </source>
</reference>
<proteinExistence type="predicted"/>
<dbReference type="RefSeq" id="WP_064529807.1">
    <property type="nucleotide sequence ID" value="NZ_JACSQI010000003.1"/>
</dbReference>
<dbReference type="NCBIfam" id="TIGR03310">
    <property type="entry name" value="matur_MocA_YgfJ"/>
    <property type="match status" value="1"/>
</dbReference>
<keyword evidence="1" id="KW-0460">Magnesium</keyword>
<keyword evidence="4" id="KW-0548">Nucleotidyltransferase</keyword>
<evidence type="ECO:0000313" key="5">
    <source>
        <dbReference type="Proteomes" id="UP000605603"/>
    </source>
</evidence>
<dbReference type="PANTHER" id="PTHR43777">
    <property type="entry name" value="MOLYBDENUM COFACTOR CYTIDYLYLTRANSFERASE"/>
    <property type="match status" value="1"/>
</dbReference>
<evidence type="ECO:0000313" key="4">
    <source>
        <dbReference type="EMBL" id="MBD7972700.1"/>
    </source>
</evidence>
<dbReference type="Gene3D" id="3.90.550.10">
    <property type="entry name" value="Spore Coat Polysaccharide Biosynthesis Protein SpsA, Chain A"/>
    <property type="match status" value="1"/>
</dbReference>
<keyword evidence="5" id="KW-1185">Reference proteome</keyword>
<dbReference type="Pfam" id="PF12804">
    <property type="entry name" value="NTP_transf_3"/>
    <property type="match status" value="1"/>
</dbReference>
<keyword evidence="4" id="KW-0808">Transferase</keyword>
<dbReference type="CDD" id="cd04182">
    <property type="entry name" value="GT_2_like_f"/>
    <property type="match status" value="1"/>
</dbReference>
<dbReference type="EC" id="2.7.7.76" evidence="2"/>
<accession>A0ABR8TAE2</accession>
<dbReference type="SUPFAM" id="SSF53448">
    <property type="entry name" value="Nucleotide-diphospho-sugar transferases"/>
    <property type="match status" value="1"/>
</dbReference>
<dbReference type="EMBL" id="JACSQI010000003">
    <property type="protein sequence ID" value="MBD7972700.1"/>
    <property type="molecule type" value="Genomic_DNA"/>
</dbReference>